<dbReference type="Proteomes" id="UP000284716">
    <property type="component" value="Unassembled WGS sequence"/>
</dbReference>
<feature type="domain" description="DhaL" evidence="1">
    <location>
        <begin position="5"/>
        <end position="72"/>
    </location>
</feature>
<dbReference type="InterPro" id="IPR036117">
    <property type="entry name" value="DhaL_dom_sf"/>
</dbReference>
<evidence type="ECO:0000313" key="3">
    <source>
        <dbReference type="Proteomes" id="UP000284716"/>
    </source>
</evidence>
<dbReference type="SUPFAM" id="SSF101473">
    <property type="entry name" value="DhaL-like"/>
    <property type="match status" value="1"/>
</dbReference>
<dbReference type="AlphaFoldDB" id="A0A422M1P3"/>
<dbReference type="EC" id="2.7.-.-" evidence="2"/>
<dbReference type="GO" id="GO:0004371">
    <property type="term" value="F:glycerone kinase activity"/>
    <property type="evidence" value="ECO:0007669"/>
    <property type="project" value="InterPro"/>
</dbReference>
<reference evidence="2 3" key="1">
    <citation type="journal article" date="2018" name="Front. Microbiol.">
        <title>Conversion of Methionine to Cysteine in Lactobacillus paracasei Depends on the Highly Mobile cysK-ctl-cysE Gene Cluster.</title>
        <authorList>
            <person name="Wuthrich D."/>
            <person name="Irmler S."/>
            <person name="Berthoud H."/>
            <person name="Guggenbuhl B."/>
            <person name="Eugster E."/>
            <person name="Bruggmann R."/>
        </authorList>
    </citation>
    <scope>NUCLEOTIDE SEQUENCE [LARGE SCALE GENOMIC DNA]</scope>
    <source>
        <strain evidence="2 3">FAM18157</strain>
    </source>
</reference>
<organism evidence="2 3">
    <name type="scientific">Lacticaseibacillus paracasei</name>
    <name type="common">Lactobacillus paracasei</name>
    <dbReference type="NCBI Taxonomy" id="1597"/>
    <lineage>
        <taxon>Bacteria</taxon>
        <taxon>Bacillati</taxon>
        <taxon>Bacillota</taxon>
        <taxon>Bacilli</taxon>
        <taxon>Lactobacillales</taxon>
        <taxon>Lactobacillaceae</taxon>
        <taxon>Lacticaseibacillus</taxon>
    </lineage>
</organism>
<keyword evidence="2" id="KW-0418">Kinase</keyword>
<proteinExistence type="predicted"/>
<sequence length="72" mass="8434">MLNADTLAKWMTNFETRITKEKDHLTELDRVIGDSDHGNNMERGVEAIKAAFEKPHRLPIWLKTSRQLQWPC</sequence>
<dbReference type="GO" id="GO:0006071">
    <property type="term" value="P:glycerol metabolic process"/>
    <property type="evidence" value="ECO:0007669"/>
    <property type="project" value="InterPro"/>
</dbReference>
<dbReference type="InterPro" id="IPR004007">
    <property type="entry name" value="DhaL_dom"/>
</dbReference>
<name>A0A422M1P3_LACPA</name>
<protein>
    <submittedName>
        <fullName evidence="2">PTS-dependent dihydroxyacetone kinase, ADP-binding subunit DhaL</fullName>
        <ecNumber evidence="2">2.7.-.-</ecNumber>
    </submittedName>
</protein>
<gene>
    <name evidence="2" type="ORF">FAM18157_02316</name>
</gene>
<keyword evidence="2" id="KW-0808">Transferase</keyword>
<dbReference type="PROSITE" id="PS51480">
    <property type="entry name" value="DHAL"/>
    <property type="match status" value="1"/>
</dbReference>
<evidence type="ECO:0000259" key="1">
    <source>
        <dbReference type="PROSITE" id="PS51480"/>
    </source>
</evidence>
<dbReference type="EMBL" id="LKFS01000083">
    <property type="protein sequence ID" value="RND80052.1"/>
    <property type="molecule type" value="Genomic_DNA"/>
</dbReference>
<comment type="caution">
    <text evidence="2">The sequence shown here is derived from an EMBL/GenBank/DDBJ whole genome shotgun (WGS) entry which is preliminary data.</text>
</comment>
<dbReference type="Gene3D" id="1.25.40.340">
    <property type="match status" value="1"/>
</dbReference>
<evidence type="ECO:0000313" key="2">
    <source>
        <dbReference type="EMBL" id="RND80052.1"/>
    </source>
</evidence>
<accession>A0A422M1P3</accession>